<dbReference type="AlphaFoldDB" id="A0AAD9GFT6"/>
<dbReference type="Proteomes" id="UP001195914">
    <property type="component" value="Unassembled WGS sequence"/>
</dbReference>
<sequence length="170" mass="18972">MSSDSTPPVLVPSDVTICEHLYATGTRRLTFGERVGLLLTPSPIRFTYTKNGPAELRAVLRKDYGENDDTITAILRARQESISKQVRSRAFNFAGTVGLGFLSLYALRFHSIKTKAIVFPFATYAGSLLGRGFGDLYVGRWGEYGRNRALGELPSMRHMTEKEIKSYTNQ</sequence>
<proteinExistence type="predicted"/>
<reference evidence="1" key="1">
    <citation type="journal article" date="2014" name="Nucleic Acids Res.">
        <title>The evolutionary dynamics of variant antigen genes in Babesia reveal a history of genomic innovation underlying host-parasite interaction.</title>
        <authorList>
            <person name="Jackson A.P."/>
            <person name="Otto T.D."/>
            <person name="Darby A."/>
            <person name="Ramaprasad A."/>
            <person name="Xia D."/>
            <person name="Echaide I.E."/>
            <person name="Farber M."/>
            <person name="Gahlot S."/>
            <person name="Gamble J."/>
            <person name="Gupta D."/>
            <person name="Gupta Y."/>
            <person name="Jackson L."/>
            <person name="Malandrin L."/>
            <person name="Malas T.B."/>
            <person name="Moussa E."/>
            <person name="Nair M."/>
            <person name="Reid A.J."/>
            <person name="Sanders M."/>
            <person name="Sharma J."/>
            <person name="Tracey A."/>
            <person name="Quail M.A."/>
            <person name="Weir W."/>
            <person name="Wastling J.M."/>
            <person name="Hall N."/>
            <person name="Willadsen P."/>
            <person name="Lingelbach K."/>
            <person name="Shiels B."/>
            <person name="Tait A."/>
            <person name="Berriman M."/>
            <person name="Allred D.R."/>
            <person name="Pain A."/>
        </authorList>
    </citation>
    <scope>NUCLEOTIDE SEQUENCE</scope>
    <source>
        <strain evidence="1">1802A</strain>
    </source>
</reference>
<evidence type="ECO:0000313" key="1">
    <source>
        <dbReference type="EMBL" id="KAK1937664.1"/>
    </source>
</evidence>
<protein>
    <submittedName>
        <fullName evidence="1">Uncharacterized protein</fullName>
    </submittedName>
</protein>
<gene>
    <name evidence="1" type="ORF">X943_003750</name>
</gene>
<reference evidence="1" key="2">
    <citation type="submission" date="2021-05" db="EMBL/GenBank/DDBJ databases">
        <authorList>
            <person name="Pain A."/>
        </authorList>
    </citation>
    <scope>NUCLEOTIDE SEQUENCE</scope>
    <source>
        <strain evidence="1">1802A</strain>
    </source>
</reference>
<comment type="caution">
    <text evidence="1">The sequence shown here is derived from an EMBL/GenBank/DDBJ whole genome shotgun (WGS) entry which is preliminary data.</text>
</comment>
<organism evidence="1 2">
    <name type="scientific">Babesia divergens</name>
    <dbReference type="NCBI Taxonomy" id="32595"/>
    <lineage>
        <taxon>Eukaryota</taxon>
        <taxon>Sar</taxon>
        <taxon>Alveolata</taxon>
        <taxon>Apicomplexa</taxon>
        <taxon>Aconoidasida</taxon>
        <taxon>Piroplasmida</taxon>
        <taxon>Babesiidae</taxon>
        <taxon>Babesia</taxon>
    </lineage>
</organism>
<accession>A0AAD9GFT6</accession>
<dbReference type="EMBL" id="JAHBMH010000033">
    <property type="protein sequence ID" value="KAK1937664.1"/>
    <property type="molecule type" value="Genomic_DNA"/>
</dbReference>
<name>A0AAD9GFT6_BABDI</name>
<keyword evidence="2" id="KW-1185">Reference proteome</keyword>
<evidence type="ECO:0000313" key="2">
    <source>
        <dbReference type="Proteomes" id="UP001195914"/>
    </source>
</evidence>